<keyword evidence="1" id="KW-0812">Transmembrane</keyword>
<dbReference type="InterPro" id="IPR050327">
    <property type="entry name" value="Proton-linked_MCT"/>
</dbReference>
<protein>
    <recommendedName>
        <fullName evidence="4">Major facilitator superfamily (MFS) profile domain-containing protein</fullName>
    </recommendedName>
</protein>
<dbReference type="AlphaFoldDB" id="G3XQI3"/>
<dbReference type="OrthoDB" id="6499973at2759"/>
<evidence type="ECO:0000256" key="1">
    <source>
        <dbReference type="SAM" id="Phobius"/>
    </source>
</evidence>
<comment type="caution">
    <text evidence="2">The sequence shown here is derived from an EMBL/GenBank/DDBJ whole genome shotgun (WGS) entry which is preliminary data.</text>
</comment>
<dbReference type="Gene3D" id="1.20.1250.20">
    <property type="entry name" value="MFS general substrate transporter like domains"/>
    <property type="match status" value="1"/>
</dbReference>
<dbReference type="PANTHER" id="PTHR11360:SF230">
    <property type="entry name" value="MONOCARBOXYLATE TRANSPORTER, PUTATIVE (AFU_ORTHOLOGUE AFUA_2G12790)-RELATED"/>
    <property type="match status" value="1"/>
</dbReference>
<feature type="transmembrane region" description="Helical" evidence="1">
    <location>
        <begin position="206"/>
        <end position="227"/>
    </location>
</feature>
<feature type="transmembrane region" description="Helical" evidence="1">
    <location>
        <begin position="61"/>
        <end position="83"/>
    </location>
</feature>
<keyword evidence="1" id="KW-1133">Transmembrane helix</keyword>
<feature type="transmembrane region" description="Helical" evidence="1">
    <location>
        <begin position="234"/>
        <end position="253"/>
    </location>
</feature>
<name>G3XQI3_ASPNA</name>
<dbReference type="VEuPathDB" id="FungiDB:ASPNIDRAFT2_133712"/>
<proteinExistence type="predicted"/>
<dbReference type="SUPFAM" id="SSF103473">
    <property type="entry name" value="MFS general substrate transporter"/>
    <property type="match status" value="1"/>
</dbReference>
<accession>G3XQI3</accession>
<feature type="transmembrane region" description="Helical" evidence="1">
    <location>
        <begin position="95"/>
        <end position="118"/>
    </location>
</feature>
<dbReference type="InterPro" id="IPR036259">
    <property type="entry name" value="MFS_trans_sf"/>
</dbReference>
<feature type="transmembrane region" description="Helical" evidence="1">
    <location>
        <begin position="12"/>
        <end position="31"/>
    </location>
</feature>
<feature type="transmembrane region" description="Helical" evidence="1">
    <location>
        <begin position="138"/>
        <end position="164"/>
    </location>
</feature>
<keyword evidence="1" id="KW-0472">Membrane</keyword>
<dbReference type="PANTHER" id="PTHR11360">
    <property type="entry name" value="MONOCARBOXYLATE TRANSPORTER"/>
    <property type="match status" value="1"/>
</dbReference>
<feature type="non-terminal residue" evidence="2">
    <location>
        <position position="1"/>
    </location>
</feature>
<dbReference type="EMBL" id="ACJE01000004">
    <property type="protein sequence ID" value="EHA26125.1"/>
    <property type="molecule type" value="Genomic_DNA"/>
</dbReference>
<gene>
    <name evidence="2" type="ORF">ASPNIDRAFT_133712</name>
</gene>
<organism evidence="2 3">
    <name type="scientific">Aspergillus niger (strain ATCC 1015 / CBS 113.46 / FGSC A1144 / LSHB Ac4 / NCTC 3858a / NRRL 328 / USDA 3528.7)</name>
    <dbReference type="NCBI Taxonomy" id="380704"/>
    <lineage>
        <taxon>Eukaryota</taxon>
        <taxon>Fungi</taxon>
        <taxon>Dikarya</taxon>
        <taxon>Ascomycota</taxon>
        <taxon>Pezizomycotina</taxon>
        <taxon>Eurotiomycetes</taxon>
        <taxon>Eurotiomycetidae</taxon>
        <taxon>Eurotiales</taxon>
        <taxon>Aspergillaceae</taxon>
        <taxon>Aspergillus</taxon>
        <taxon>Aspergillus subgen. Circumdati</taxon>
    </lineage>
</organism>
<feature type="transmembrane region" description="Helical" evidence="1">
    <location>
        <begin position="171"/>
        <end position="194"/>
    </location>
</feature>
<dbReference type="HOGENOM" id="CLU_1057608_0_0_1"/>
<evidence type="ECO:0000313" key="2">
    <source>
        <dbReference type="EMBL" id="EHA26125.1"/>
    </source>
</evidence>
<sequence>LHEYSTGEVGWATGIYLLLSYFFNIVISPICDSYRPMILGPIGGCTTVLSFILLAECQTYWQFMLCLGVFGAMSGATLATTVSPCQLGWKWSMRIMALVIGLIATLGFLCFLPYSHFIEAQRGSRIRTKQSLPNFSAFQYPSFLLVSIVLFLLEFAIFAIAGLLPTLATGAVLPAGGGYTLIVILSASSCVGRILPGLMVDVVGPFNIILAMTVLTLLFMGGLFIPFAERSRSAPYAFSALWGFCSGSFLSIPPADNLYRRHL</sequence>
<dbReference type="Proteomes" id="UP000009038">
    <property type="component" value="Unassembled WGS sequence"/>
</dbReference>
<reference evidence="2 3" key="1">
    <citation type="journal article" date="2011" name="Genome Res.">
        <title>Comparative genomics of citric-acid-producing Aspergillus niger ATCC 1015 versus enzyme-producing CBS 513.88.</title>
        <authorList>
            <person name="Andersen M.R."/>
            <person name="Salazar M.P."/>
            <person name="Schaap P.J."/>
            <person name="van de Vondervoort P.J."/>
            <person name="Culley D."/>
            <person name="Thykaer J."/>
            <person name="Frisvad J.C."/>
            <person name="Nielsen K.F."/>
            <person name="Albang R."/>
            <person name="Albermann K."/>
            <person name="Berka R.M."/>
            <person name="Braus G.H."/>
            <person name="Braus-Stromeyer S.A."/>
            <person name="Corrochano L.M."/>
            <person name="Dai Z."/>
            <person name="van Dijck P.W."/>
            <person name="Hofmann G."/>
            <person name="Lasure L.L."/>
            <person name="Magnuson J.K."/>
            <person name="Menke H."/>
            <person name="Meijer M."/>
            <person name="Meijer S.L."/>
            <person name="Nielsen J.B."/>
            <person name="Nielsen M.L."/>
            <person name="van Ooyen A.J."/>
            <person name="Pel H.J."/>
            <person name="Poulsen L."/>
            <person name="Samson R.A."/>
            <person name="Stam H."/>
            <person name="Tsang A."/>
            <person name="van den Brink J.M."/>
            <person name="Atkins A."/>
            <person name="Aerts A."/>
            <person name="Shapiro H."/>
            <person name="Pangilinan J."/>
            <person name="Salamov A."/>
            <person name="Lou Y."/>
            <person name="Lindquist E."/>
            <person name="Lucas S."/>
            <person name="Grimwood J."/>
            <person name="Grigoriev I.V."/>
            <person name="Kubicek C.P."/>
            <person name="Martinez D."/>
            <person name="van Peij N.N."/>
            <person name="Roubos J.A."/>
            <person name="Nielsen J."/>
            <person name="Baker S.E."/>
        </authorList>
    </citation>
    <scope>NUCLEOTIDE SEQUENCE [LARGE SCALE GENOMIC DNA]</scope>
    <source>
        <strain evidence="3">ATCC 1015 / CBS 113.46 / FGSC A1144 / LSHB Ac4 / NCTC 3858a / NRRL 328 / USDA 3528.7</strain>
    </source>
</reference>
<evidence type="ECO:0008006" key="4">
    <source>
        <dbReference type="Google" id="ProtNLM"/>
    </source>
</evidence>
<feature type="transmembrane region" description="Helical" evidence="1">
    <location>
        <begin position="38"/>
        <end position="55"/>
    </location>
</feature>
<evidence type="ECO:0000313" key="3">
    <source>
        <dbReference type="Proteomes" id="UP000009038"/>
    </source>
</evidence>